<evidence type="ECO:0000259" key="3">
    <source>
        <dbReference type="Pfam" id="PF01494"/>
    </source>
</evidence>
<organism evidence="4">
    <name type="scientific">Minutocellus polymorphus</name>
    <dbReference type="NCBI Taxonomy" id="265543"/>
    <lineage>
        <taxon>Eukaryota</taxon>
        <taxon>Sar</taxon>
        <taxon>Stramenopiles</taxon>
        <taxon>Ochrophyta</taxon>
        <taxon>Bacillariophyta</taxon>
        <taxon>Mediophyceae</taxon>
        <taxon>Cymatosirophycidae</taxon>
        <taxon>Cymatosirales</taxon>
        <taxon>Cymatosiraceae</taxon>
        <taxon>Minutocellus</taxon>
    </lineage>
</organism>
<dbReference type="SUPFAM" id="SSF51905">
    <property type="entry name" value="FAD/NAD(P)-binding domain"/>
    <property type="match status" value="1"/>
</dbReference>
<dbReference type="GO" id="GO:0071949">
    <property type="term" value="F:FAD binding"/>
    <property type="evidence" value="ECO:0007669"/>
    <property type="project" value="InterPro"/>
</dbReference>
<name>A0A7S0B210_9STRA</name>
<dbReference type="Pfam" id="PF01494">
    <property type="entry name" value="FAD_binding_3"/>
    <property type="match status" value="1"/>
</dbReference>
<keyword evidence="1" id="KW-0560">Oxidoreductase</keyword>
<gene>
    <name evidence="4" type="ORF">MPOL1434_LOCUS11075</name>
</gene>
<dbReference type="InterPro" id="IPR036188">
    <property type="entry name" value="FAD/NAD-bd_sf"/>
</dbReference>
<proteinExistence type="predicted"/>
<dbReference type="Gene3D" id="3.50.50.60">
    <property type="entry name" value="FAD/NAD(P)-binding domain"/>
    <property type="match status" value="1"/>
</dbReference>
<keyword evidence="2" id="KW-0503">Monooxygenase</keyword>
<dbReference type="EMBL" id="HBEJ01019016">
    <property type="protein sequence ID" value="CAD8380525.1"/>
    <property type="molecule type" value="Transcribed_RNA"/>
</dbReference>
<protein>
    <recommendedName>
        <fullName evidence="3">FAD-binding domain-containing protein</fullName>
    </recommendedName>
</protein>
<evidence type="ECO:0000313" key="4">
    <source>
        <dbReference type="EMBL" id="CAD8380525.1"/>
    </source>
</evidence>
<evidence type="ECO:0000256" key="1">
    <source>
        <dbReference type="ARBA" id="ARBA00023002"/>
    </source>
</evidence>
<feature type="domain" description="FAD-binding" evidence="3">
    <location>
        <begin position="119"/>
        <end position="326"/>
    </location>
</feature>
<dbReference type="PANTHER" id="PTHR13789">
    <property type="entry name" value="MONOOXYGENASE"/>
    <property type="match status" value="1"/>
</dbReference>
<sequence>MAPCAVNILENELQVGRAGLDRAMRPYEYMHMIDAEGKTLNTYRFQELKYKITDSRSFGFANRSDLQHALLEELGLKDKDGNIRDYSPEDETVLHCGVAVASYQNHPGHVEVKLSNGTSIRGSALLACDGIHSAIRKHMYQDIDDPFNYCGQVAWWGKTTVEKGSTLDDELSKMAKENNMEDGNVSLAMVGTRKKPGVFFSCEVAENTHAWVYVLKDKTPPAANASNDLTRRGGIALTGEEKQKEMHKVVSSSPDVVRAIMTHASVDDVTRAGFFDRANQSVSYVDGRVALLGDAAHPQSPMMGQGANMAIVDGFVAATRISVAMESENETTIEQALLAFDCDTRRKDNTAVIKKSRRYGRWSTTKNRFVGGVVRASFKYAPASLMLNEIISGDKSNRKFVASMKKDVEANGFEVGNTAK</sequence>
<dbReference type="InterPro" id="IPR002938">
    <property type="entry name" value="FAD-bd"/>
</dbReference>
<dbReference type="InterPro" id="IPR050493">
    <property type="entry name" value="FAD-dep_Monooxygenase_BioMet"/>
</dbReference>
<dbReference type="PANTHER" id="PTHR13789:SF309">
    <property type="entry name" value="PUTATIVE (AFU_ORTHOLOGUE AFUA_6G14510)-RELATED"/>
    <property type="match status" value="1"/>
</dbReference>
<dbReference type="GO" id="GO:0004497">
    <property type="term" value="F:monooxygenase activity"/>
    <property type="evidence" value="ECO:0007669"/>
    <property type="project" value="UniProtKB-KW"/>
</dbReference>
<reference evidence="4" key="1">
    <citation type="submission" date="2021-01" db="EMBL/GenBank/DDBJ databases">
        <authorList>
            <person name="Corre E."/>
            <person name="Pelletier E."/>
            <person name="Niang G."/>
            <person name="Scheremetjew M."/>
            <person name="Finn R."/>
            <person name="Kale V."/>
            <person name="Holt S."/>
            <person name="Cochrane G."/>
            <person name="Meng A."/>
            <person name="Brown T."/>
            <person name="Cohen L."/>
        </authorList>
    </citation>
    <scope>NUCLEOTIDE SEQUENCE</scope>
    <source>
        <strain evidence="4">CCMP3303</strain>
    </source>
</reference>
<evidence type="ECO:0000256" key="2">
    <source>
        <dbReference type="ARBA" id="ARBA00023033"/>
    </source>
</evidence>
<accession>A0A7S0B210</accession>
<dbReference type="AlphaFoldDB" id="A0A7S0B210"/>